<dbReference type="EMBL" id="JBEPML010000013">
    <property type="protein sequence ID" value="MET3793361.1"/>
    <property type="molecule type" value="Genomic_DNA"/>
</dbReference>
<proteinExistence type="predicted"/>
<protein>
    <recommendedName>
        <fullName evidence="3">Lipoprotein</fullName>
    </recommendedName>
</protein>
<dbReference type="Proteomes" id="UP001549076">
    <property type="component" value="Unassembled WGS sequence"/>
</dbReference>
<organism evidence="1 2">
    <name type="scientific">Aquamicrobium terrae</name>
    <dbReference type="NCBI Taxonomy" id="1324945"/>
    <lineage>
        <taxon>Bacteria</taxon>
        <taxon>Pseudomonadati</taxon>
        <taxon>Pseudomonadota</taxon>
        <taxon>Alphaproteobacteria</taxon>
        <taxon>Hyphomicrobiales</taxon>
        <taxon>Phyllobacteriaceae</taxon>
        <taxon>Aquamicrobium</taxon>
    </lineage>
</organism>
<evidence type="ECO:0000313" key="2">
    <source>
        <dbReference type="Proteomes" id="UP001549076"/>
    </source>
</evidence>
<evidence type="ECO:0008006" key="3">
    <source>
        <dbReference type="Google" id="ProtNLM"/>
    </source>
</evidence>
<sequence length="100" mass="10710">MEHIAAVLLIIGCSGDLSQCAELPAPTTVFETVEECAAEKQPALNAFSKRTERVFGTCIAVDPALEDEYAEIVWQVHPNGTLEATVEKGGMQVASNGHRP</sequence>
<comment type="caution">
    <text evidence="1">The sequence shown here is derived from an EMBL/GenBank/DDBJ whole genome shotgun (WGS) entry which is preliminary data.</text>
</comment>
<accession>A0ABV2N2S8</accession>
<gene>
    <name evidence="1" type="ORF">ABID37_003585</name>
</gene>
<keyword evidence="2" id="KW-1185">Reference proteome</keyword>
<evidence type="ECO:0000313" key="1">
    <source>
        <dbReference type="EMBL" id="MET3793361.1"/>
    </source>
</evidence>
<dbReference type="RefSeq" id="WP_354197216.1">
    <property type="nucleotide sequence ID" value="NZ_JBEPML010000013.1"/>
</dbReference>
<reference evidence="1 2" key="1">
    <citation type="submission" date="2024-06" db="EMBL/GenBank/DDBJ databases">
        <title>Genomic Encyclopedia of Type Strains, Phase IV (KMG-IV): sequencing the most valuable type-strain genomes for metagenomic binning, comparative biology and taxonomic classification.</title>
        <authorList>
            <person name="Goeker M."/>
        </authorList>
    </citation>
    <scope>NUCLEOTIDE SEQUENCE [LARGE SCALE GENOMIC DNA]</scope>
    <source>
        <strain evidence="1 2">DSM 27865</strain>
    </source>
</reference>
<name>A0ABV2N2S8_9HYPH</name>